<dbReference type="Pfam" id="PF00185">
    <property type="entry name" value="OTCace"/>
    <property type="match status" value="1"/>
</dbReference>
<feature type="binding site" evidence="5">
    <location>
        <begin position="150"/>
        <end position="153"/>
    </location>
    <ligand>
        <name>carbamoyl phosphate</name>
        <dbReference type="ChEBI" id="CHEBI:58228"/>
    </ligand>
</feature>
<dbReference type="InterPro" id="IPR006130">
    <property type="entry name" value="Asp/Orn_carbamoylTrfase"/>
</dbReference>
<organism evidence="8 9">
    <name type="scientific">Candidatus Nitrosocaldus cavascurensis</name>
    <dbReference type="NCBI Taxonomy" id="2058097"/>
    <lineage>
        <taxon>Archaea</taxon>
        <taxon>Nitrososphaerota</taxon>
        <taxon>Nitrososphaeria</taxon>
        <taxon>Candidatus Nitrosocaldales</taxon>
        <taxon>Candidatus Nitrosocaldaceae</taxon>
        <taxon>Candidatus Nitrosocaldus</taxon>
    </lineage>
</organism>
<feature type="binding site" evidence="5">
    <location>
        <begin position="245"/>
        <end position="246"/>
    </location>
    <ligand>
        <name>L-ornithine</name>
        <dbReference type="ChEBI" id="CHEBI:46911"/>
    </ligand>
</feature>
<feature type="domain" description="Aspartate/ornithine carbamoyltransferase carbamoyl-P binding" evidence="7">
    <location>
        <begin position="13"/>
        <end position="163"/>
    </location>
</feature>
<name>A0A2K5ASY4_9ARCH</name>
<accession>A0A2K5ASY4</accession>
<dbReference type="InterPro" id="IPR024904">
    <property type="entry name" value="OTCase_ArgI"/>
</dbReference>
<dbReference type="InterPro" id="IPR002292">
    <property type="entry name" value="Orn/put_carbamltrans"/>
</dbReference>
<dbReference type="GO" id="GO:0042450">
    <property type="term" value="P:L-arginine biosynthetic process via ornithine"/>
    <property type="evidence" value="ECO:0007669"/>
    <property type="project" value="UniProtKB-UniRule"/>
</dbReference>
<dbReference type="PANTHER" id="PTHR45753:SF3">
    <property type="entry name" value="ORNITHINE TRANSCARBAMYLASE, MITOCHONDRIAL"/>
    <property type="match status" value="1"/>
</dbReference>
<dbReference type="InterPro" id="IPR036901">
    <property type="entry name" value="Asp/Orn_carbamoylTrfase_sf"/>
</dbReference>
<dbReference type="PROSITE" id="PS00097">
    <property type="entry name" value="CARBAMOYLTRANSFERASE"/>
    <property type="match status" value="1"/>
</dbReference>
<evidence type="ECO:0000256" key="5">
    <source>
        <dbReference type="HAMAP-Rule" id="MF_01109"/>
    </source>
</evidence>
<evidence type="ECO:0000256" key="4">
    <source>
        <dbReference type="ARBA" id="ARBA00048772"/>
    </source>
</evidence>
<dbReference type="NCBIfam" id="NF001986">
    <property type="entry name" value="PRK00779.1"/>
    <property type="match status" value="1"/>
</dbReference>
<dbReference type="GO" id="GO:0005737">
    <property type="term" value="C:cytoplasm"/>
    <property type="evidence" value="ECO:0007669"/>
    <property type="project" value="UniProtKB-SubCell"/>
</dbReference>
<sequence length="350" mass="39168">MEGGMRKEGGYMKHILTLMELDSKDIARILKVAEMMKGKRDRRGRKGGRGGRSRTFERLKDKVFVMIFQKPSTRTRVSFEVAMRELGGYAIVLNANDIQLSRGESIEDTARTLSKYADAIGARVYAHSDVERLARAADVPVINMLSDLYHPCQILGDLLTIKEVKGKLAGLTLAWVGDGNNVCNSLIIGAALTGMIMKVASPKGYEPLADAVNFAREHNGYVEIMEDPRDAVRDADIIYTDSFVSMGKEAEREERLKVFLPRYQVNDDLIALAKSDVIFMHCLPAKRGEEVTDSVIDGVHSVVWQQAENRLHAQKALLYMLLTDAEDKRMKRGRDVGRLTRSRSGYSRGI</sequence>
<dbReference type="AlphaFoldDB" id="A0A2K5ASY4"/>
<feature type="binding site" evidence="5">
    <location>
        <begin position="282"/>
        <end position="283"/>
    </location>
    <ligand>
        <name>carbamoyl phosphate</name>
        <dbReference type="ChEBI" id="CHEBI:58228"/>
    </ligand>
</feature>
<dbReference type="SUPFAM" id="SSF53671">
    <property type="entry name" value="Aspartate/ornithine carbamoyltransferase"/>
    <property type="match status" value="1"/>
</dbReference>
<keyword evidence="5" id="KW-0963">Cytoplasm</keyword>
<comment type="subcellular location">
    <subcellularLocation>
        <location evidence="5">Cytoplasm</location>
    </subcellularLocation>
</comment>
<feature type="domain" description="Aspartate/ornithine carbamoyltransferase Asp/Orn-binding" evidence="6">
    <location>
        <begin position="170"/>
        <end position="321"/>
    </location>
</feature>
<dbReference type="PRINTS" id="PR00102">
    <property type="entry name" value="OTCASE"/>
</dbReference>
<keyword evidence="9" id="KW-1185">Reference proteome</keyword>
<protein>
    <recommendedName>
        <fullName evidence="2 5">Ornithine carbamoyltransferase</fullName>
        <shortName evidence="5">OTCase</shortName>
        <ecNumber evidence="2 5">2.1.3.3</ecNumber>
    </recommendedName>
</protein>
<evidence type="ECO:0000313" key="9">
    <source>
        <dbReference type="Proteomes" id="UP000236248"/>
    </source>
</evidence>
<proteinExistence type="inferred from homology"/>
<feature type="binding site" evidence="5">
    <location>
        <position position="241"/>
    </location>
    <ligand>
        <name>L-ornithine</name>
        <dbReference type="ChEBI" id="CHEBI:46911"/>
    </ligand>
</feature>
<dbReference type="GO" id="GO:0019240">
    <property type="term" value="P:citrulline biosynthetic process"/>
    <property type="evidence" value="ECO:0007669"/>
    <property type="project" value="TreeGrafter"/>
</dbReference>
<comment type="catalytic activity">
    <reaction evidence="4 5">
        <text>carbamoyl phosphate + L-ornithine = L-citrulline + phosphate + H(+)</text>
        <dbReference type="Rhea" id="RHEA:19513"/>
        <dbReference type="ChEBI" id="CHEBI:15378"/>
        <dbReference type="ChEBI" id="CHEBI:43474"/>
        <dbReference type="ChEBI" id="CHEBI:46911"/>
        <dbReference type="ChEBI" id="CHEBI:57743"/>
        <dbReference type="ChEBI" id="CHEBI:58228"/>
        <dbReference type="EC" id="2.1.3.3"/>
    </reaction>
</comment>
<reference evidence="9" key="1">
    <citation type="submission" date="2018-01" db="EMBL/GenBank/DDBJ databases">
        <authorList>
            <person name="Kerou L M."/>
        </authorList>
    </citation>
    <scope>NUCLEOTIDE SEQUENCE [LARGE SCALE GENOMIC DNA]</scope>
    <source>
        <strain evidence="9">SCU2</strain>
    </source>
</reference>
<feature type="binding site" evidence="5">
    <location>
        <position position="99"/>
    </location>
    <ligand>
        <name>carbamoyl phosphate</name>
        <dbReference type="ChEBI" id="CHEBI:58228"/>
    </ligand>
</feature>
<evidence type="ECO:0000256" key="1">
    <source>
        <dbReference type="ARBA" id="ARBA00007805"/>
    </source>
</evidence>
<evidence type="ECO:0000259" key="7">
    <source>
        <dbReference type="Pfam" id="PF02729"/>
    </source>
</evidence>
<feature type="binding site" evidence="5">
    <location>
        <position position="310"/>
    </location>
    <ligand>
        <name>carbamoyl phosphate</name>
        <dbReference type="ChEBI" id="CHEBI:58228"/>
    </ligand>
</feature>
<dbReference type="PRINTS" id="PR00100">
    <property type="entry name" value="AOTCASE"/>
</dbReference>
<gene>
    <name evidence="8" type="primary">argF</name>
    <name evidence="8" type="ORF">NCAV_1564</name>
</gene>
<dbReference type="EMBL" id="LT981265">
    <property type="protein sequence ID" value="SPC34729.1"/>
    <property type="molecule type" value="Genomic_DNA"/>
</dbReference>
<dbReference type="Gene3D" id="3.40.50.1370">
    <property type="entry name" value="Aspartate/ornithine carbamoyltransferase"/>
    <property type="match status" value="2"/>
</dbReference>
<dbReference type="InterPro" id="IPR006131">
    <property type="entry name" value="Asp_carbamoyltransf_Asp/Orn-bd"/>
</dbReference>
<dbReference type="FunFam" id="3.40.50.1370:FF:000008">
    <property type="entry name" value="Ornithine carbamoyltransferase"/>
    <property type="match status" value="1"/>
</dbReference>
<dbReference type="EC" id="2.1.3.3" evidence="2 5"/>
<dbReference type="HAMAP" id="MF_01109">
    <property type="entry name" value="OTCase"/>
    <property type="match status" value="1"/>
</dbReference>
<dbReference type="KEGG" id="ncv:NCAV_1564"/>
<dbReference type="Proteomes" id="UP000236248">
    <property type="component" value="Chromosome NCAV"/>
</dbReference>
<dbReference type="GO" id="GO:0016597">
    <property type="term" value="F:amino acid binding"/>
    <property type="evidence" value="ECO:0007669"/>
    <property type="project" value="InterPro"/>
</dbReference>
<evidence type="ECO:0000313" key="8">
    <source>
        <dbReference type="EMBL" id="SPC34729.1"/>
    </source>
</evidence>
<keyword evidence="3 5" id="KW-0808">Transferase</keyword>
<dbReference type="InterPro" id="IPR006132">
    <property type="entry name" value="Asp/Orn_carbamoyltranf_P-bd"/>
</dbReference>
<dbReference type="Pfam" id="PF02729">
    <property type="entry name" value="OTCace_N"/>
    <property type="match status" value="1"/>
</dbReference>
<evidence type="ECO:0000259" key="6">
    <source>
        <dbReference type="Pfam" id="PF00185"/>
    </source>
</evidence>
<dbReference type="PANTHER" id="PTHR45753">
    <property type="entry name" value="ORNITHINE CARBAMOYLTRANSFERASE, MITOCHONDRIAL"/>
    <property type="match status" value="1"/>
</dbReference>
<dbReference type="NCBIfam" id="TIGR00658">
    <property type="entry name" value="orni_carb_tr"/>
    <property type="match status" value="1"/>
</dbReference>
<evidence type="ECO:0000256" key="2">
    <source>
        <dbReference type="ARBA" id="ARBA00013007"/>
    </source>
</evidence>
<comment type="similarity">
    <text evidence="1 5">Belongs to the aspartate/ornithine carbamoyltransferase superfamily. OTCase family.</text>
</comment>
<feature type="binding site" evidence="5">
    <location>
        <position position="181"/>
    </location>
    <ligand>
        <name>L-ornithine</name>
        <dbReference type="ChEBI" id="CHEBI:46911"/>
    </ligand>
</feature>
<feature type="binding site" evidence="5">
    <location>
        <position position="123"/>
    </location>
    <ligand>
        <name>carbamoyl phosphate</name>
        <dbReference type="ChEBI" id="CHEBI:58228"/>
    </ligand>
</feature>
<feature type="binding site" evidence="5">
    <location>
        <begin position="72"/>
        <end position="75"/>
    </location>
    <ligand>
        <name>carbamoyl phosphate</name>
        <dbReference type="ChEBI" id="CHEBI:58228"/>
    </ligand>
</feature>
<dbReference type="GO" id="GO:0004585">
    <property type="term" value="F:ornithine carbamoyltransferase activity"/>
    <property type="evidence" value="ECO:0007669"/>
    <property type="project" value="UniProtKB-UniRule"/>
</dbReference>
<evidence type="ECO:0000256" key="3">
    <source>
        <dbReference type="ARBA" id="ARBA00022679"/>
    </source>
</evidence>